<evidence type="ECO:0000313" key="2">
    <source>
        <dbReference type="EMBL" id="MVQ30692.1"/>
    </source>
</evidence>
<organism evidence="2 3">
    <name type="scientific">Ramlibacter pinisoli</name>
    <dbReference type="NCBI Taxonomy" id="2682844"/>
    <lineage>
        <taxon>Bacteria</taxon>
        <taxon>Pseudomonadati</taxon>
        <taxon>Pseudomonadota</taxon>
        <taxon>Betaproteobacteria</taxon>
        <taxon>Burkholderiales</taxon>
        <taxon>Comamonadaceae</taxon>
        <taxon>Ramlibacter</taxon>
    </lineage>
</organism>
<keyword evidence="3" id="KW-1185">Reference proteome</keyword>
<evidence type="ECO:0000256" key="1">
    <source>
        <dbReference type="SAM" id="Phobius"/>
    </source>
</evidence>
<comment type="caution">
    <text evidence="2">The sequence shown here is derived from an EMBL/GenBank/DDBJ whole genome shotgun (WGS) entry which is preliminary data.</text>
</comment>
<keyword evidence="1" id="KW-0812">Transmembrane</keyword>
<gene>
    <name evidence="2" type="ORF">GON04_14625</name>
</gene>
<reference evidence="2 3" key="1">
    <citation type="submission" date="2019-12" db="EMBL/GenBank/DDBJ databases">
        <authorList>
            <person name="Huq M.A."/>
        </authorList>
    </citation>
    <scope>NUCLEOTIDE SEQUENCE [LARGE SCALE GENOMIC DNA]</scope>
    <source>
        <strain evidence="2 3">MAH-25</strain>
    </source>
</reference>
<proteinExistence type="predicted"/>
<accession>A0A6N8IVG6</accession>
<sequence>METKEFARREWLMVVAILLMLEAWVMNIGYSFRQDQDVINYVSFASTIASLLLAVIAIIYGYFQADGQQKSAAAIAAQLQSMSGFQGQLSSTAGVIADHMKSITSTTDTLTKISGSIDAATAKISSIEGGIADVHKQQKAFEQALAATKVVAQQVPPPADVGDIVSKLLSRSSYSADLVAYGLAKAFEQSGTLQIPLWKFLRRLSKTLGAKEELAFDESNWFGAAYQVVMVLSSLGALKLDLKRDNSDLSKIVITSEVLETVKKAAKATAAADLTKAAIPALDATDFINP</sequence>
<keyword evidence="1" id="KW-1133">Transmembrane helix</keyword>
<protein>
    <submittedName>
        <fullName evidence="2">Uncharacterized protein</fullName>
    </submittedName>
</protein>
<evidence type="ECO:0000313" key="3">
    <source>
        <dbReference type="Proteomes" id="UP000469385"/>
    </source>
</evidence>
<keyword evidence="1" id="KW-0472">Membrane</keyword>
<name>A0A6N8IVG6_9BURK</name>
<dbReference type="Proteomes" id="UP000469385">
    <property type="component" value="Unassembled WGS sequence"/>
</dbReference>
<dbReference type="AlphaFoldDB" id="A0A6N8IVG6"/>
<dbReference type="RefSeq" id="WP_157398820.1">
    <property type="nucleotide sequence ID" value="NZ_WSEL01000009.1"/>
</dbReference>
<feature type="transmembrane region" description="Helical" evidence="1">
    <location>
        <begin position="12"/>
        <end position="32"/>
    </location>
</feature>
<feature type="transmembrane region" description="Helical" evidence="1">
    <location>
        <begin position="38"/>
        <end position="63"/>
    </location>
</feature>
<dbReference type="EMBL" id="WSEL01000009">
    <property type="protein sequence ID" value="MVQ30692.1"/>
    <property type="molecule type" value="Genomic_DNA"/>
</dbReference>